<evidence type="ECO:0000313" key="3">
    <source>
        <dbReference type="Proteomes" id="UP000006578"/>
    </source>
</evidence>
<keyword evidence="1" id="KW-1133">Transmembrane helix</keyword>
<gene>
    <name evidence="2" type="ordered locus">Sala_1614</name>
</gene>
<keyword evidence="1" id="KW-0812">Transmembrane</keyword>
<dbReference type="STRING" id="317655.Sala_1614"/>
<evidence type="ECO:0000313" key="2">
    <source>
        <dbReference type="EMBL" id="ABF53327.1"/>
    </source>
</evidence>
<feature type="transmembrane region" description="Helical" evidence="1">
    <location>
        <begin position="35"/>
        <end position="54"/>
    </location>
</feature>
<keyword evidence="3" id="KW-1185">Reference proteome</keyword>
<accession>Q1GSP5</accession>
<dbReference type="eggNOG" id="ENOG5031BY2">
    <property type="taxonomic scope" value="Bacteria"/>
</dbReference>
<dbReference type="Proteomes" id="UP000006578">
    <property type="component" value="Chromosome"/>
</dbReference>
<keyword evidence="1" id="KW-0472">Membrane</keyword>
<dbReference type="EMBL" id="CP000356">
    <property type="protein sequence ID" value="ABF53327.1"/>
    <property type="molecule type" value="Genomic_DNA"/>
</dbReference>
<reference evidence="2 3" key="1">
    <citation type="journal article" date="2009" name="Proc. Natl. Acad. Sci. U.S.A.">
        <title>The genomic basis of trophic strategy in marine bacteria.</title>
        <authorList>
            <person name="Lauro F.M."/>
            <person name="McDougald D."/>
            <person name="Thomas T."/>
            <person name="Williams T.J."/>
            <person name="Egan S."/>
            <person name="Rice S."/>
            <person name="DeMaere M.Z."/>
            <person name="Ting L."/>
            <person name="Ertan H."/>
            <person name="Johnson J."/>
            <person name="Ferriera S."/>
            <person name="Lapidus A."/>
            <person name="Anderson I."/>
            <person name="Kyrpides N."/>
            <person name="Munk A.C."/>
            <person name="Detter C."/>
            <person name="Han C.S."/>
            <person name="Brown M.V."/>
            <person name="Robb F.T."/>
            <person name="Kjelleberg S."/>
            <person name="Cavicchioli R."/>
        </authorList>
    </citation>
    <scope>NUCLEOTIDE SEQUENCE [LARGE SCALE GENOMIC DNA]</scope>
    <source>
        <strain evidence="3">DSM 13593 / LMG 18877 / RB2256</strain>
    </source>
</reference>
<protein>
    <submittedName>
        <fullName evidence="2">Uncharacterized protein</fullName>
    </submittedName>
</protein>
<dbReference type="HOGENOM" id="CLU_1420632_0_0_5"/>
<feature type="transmembrane region" description="Helical" evidence="1">
    <location>
        <begin position="70"/>
        <end position="89"/>
    </location>
</feature>
<sequence length="191" mass="20684">MTVVVAIAIATALFAGGFAGFNEARIEAGDAAVATWAAPLIVVALGVAALGLYVRRHADGFRTWSQRKRLYWASLLFSGVIGMVAAMLLQEGPGDGLMSNEALSPNVAIGLSLLWVVGLVIALALYHRAVDDHERHAYHQASLAGFYAFIFPCPVWWVLWRADLAPPVDAMALFGLVLIVNAAVYLWFKFR</sequence>
<organism evidence="2 3">
    <name type="scientific">Sphingopyxis alaskensis (strain DSM 13593 / LMG 18877 / RB2256)</name>
    <name type="common">Sphingomonas alaskensis</name>
    <dbReference type="NCBI Taxonomy" id="317655"/>
    <lineage>
        <taxon>Bacteria</taxon>
        <taxon>Pseudomonadati</taxon>
        <taxon>Pseudomonadota</taxon>
        <taxon>Alphaproteobacteria</taxon>
        <taxon>Sphingomonadales</taxon>
        <taxon>Sphingomonadaceae</taxon>
        <taxon>Sphingopyxis</taxon>
    </lineage>
</organism>
<feature type="transmembrane region" description="Helical" evidence="1">
    <location>
        <begin position="138"/>
        <end position="159"/>
    </location>
</feature>
<evidence type="ECO:0000256" key="1">
    <source>
        <dbReference type="SAM" id="Phobius"/>
    </source>
</evidence>
<dbReference type="KEGG" id="sal:Sala_1614"/>
<dbReference type="AlphaFoldDB" id="Q1GSP5"/>
<feature type="transmembrane region" description="Helical" evidence="1">
    <location>
        <begin position="109"/>
        <end position="126"/>
    </location>
</feature>
<name>Q1GSP5_SPHAL</name>
<proteinExistence type="predicted"/>
<feature type="transmembrane region" description="Helical" evidence="1">
    <location>
        <begin position="171"/>
        <end position="188"/>
    </location>
</feature>